<name>A0A4U8Z925_METTU</name>
<gene>
    <name evidence="1" type="ORF">MTUNDRAET4_0189</name>
</gene>
<geneLocation type="plasmid" evidence="1 2">
    <name>3</name>
</geneLocation>
<proteinExistence type="predicted"/>
<dbReference type="Proteomes" id="UP000294360">
    <property type="component" value="Plasmid 3"/>
</dbReference>
<keyword evidence="1" id="KW-0614">Plasmid</keyword>
<dbReference type="AlphaFoldDB" id="A0A4U8Z925"/>
<accession>A0A4U8Z925</accession>
<dbReference type="EMBL" id="LR536452">
    <property type="protein sequence ID" value="VFU17672.1"/>
    <property type="molecule type" value="Genomic_DNA"/>
</dbReference>
<evidence type="ECO:0000313" key="1">
    <source>
        <dbReference type="EMBL" id="VFU17672.1"/>
    </source>
</evidence>
<dbReference type="KEGG" id="mtun:MTUNDRAET4_0189.2"/>
<organism evidence="1 2">
    <name type="scientific">Methylocella tundrae</name>
    <dbReference type="NCBI Taxonomy" id="227605"/>
    <lineage>
        <taxon>Bacteria</taxon>
        <taxon>Pseudomonadati</taxon>
        <taxon>Pseudomonadota</taxon>
        <taxon>Alphaproteobacteria</taxon>
        <taxon>Hyphomicrobiales</taxon>
        <taxon>Beijerinckiaceae</taxon>
        <taxon>Methylocella</taxon>
    </lineage>
</organism>
<sequence>MTSLNDRIAQFIVDRFPDEGSPVELLCVDHNGTYVVPFPCRRAEDAWRNCETNEIIEAEVAGWRLSRGKARGKSVGGRSGYLLSPCRA</sequence>
<evidence type="ECO:0000313" key="2">
    <source>
        <dbReference type="Proteomes" id="UP000294360"/>
    </source>
</evidence>
<reference evidence="1 2" key="1">
    <citation type="submission" date="2019-03" db="EMBL/GenBank/DDBJ databases">
        <authorList>
            <person name="Kox A.R. M."/>
        </authorList>
    </citation>
    <scope>NUCLEOTIDE SEQUENCE [LARGE SCALE GENOMIC DNA]</scope>
    <source>
        <strain evidence="1">MTUNDRAET4 annotated genome</strain>
        <plasmid evidence="2">3</plasmid>
    </source>
</reference>
<dbReference type="OrthoDB" id="8243867at2"/>
<protein>
    <submittedName>
        <fullName evidence="1">Uncharacterized protein</fullName>
    </submittedName>
</protein>